<keyword evidence="7" id="KW-1185">Reference proteome</keyword>
<dbReference type="InterPro" id="IPR006910">
    <property type="entry name" value="Rad21_Rec8_N"/>
</dbReference>
<dbReference type="Pfam" id="PF04825">
    <property type="entry name" value="Rad21_Rec8_N"/>
    <property type="match status" value="1"/>
</dbReference>
<evidence type="ECO:0000313" key="6">
    <source>
        <dbReference type="EMBL" id="EMC94579.1"/>
    </source>
</evidence>
<comment type="subcellular location">
    <subcellularLocation>
        <location evidence="1">Nucleus</location>
    </subcellularLocation>
</comment>
<dbReference type="HOGENOM" id="CLU_025342_0_0_1"/>
<evidence type="ECO:0000256" key="3">
    <source>
        <dbReference type="SAM" id="MobiDB-lite"/>
    </source>
</evidence>
<sequence length="700" mass="76402">MFYSHEGTRCNEPADGLTAAHWPSYIVSMVADCLQVLTSRKYGVATIWLVATLGSKSTLKKVSRKAILDVDVQKACETIVTPEAPMALRLQSSLLYGVARVYSQQCGYVLNDAETAKTNMRTIFNVMRTSALEAEGGRKGRADQLILQDDPNFLPDFDLIPLDLEQLNLDLSATGEESQQSLFSPYNSQVSMGSERSMPQLDIPGRSSSWIGGAVTGSRGSFGMRGESGHVSAAGLMLEDDIGMDVLADGTIVFRDVPSRQPDAPRSRFERTDLESPGVNESRAYEAGLEVQDALARMDNDGFFPLQDDFGLDYGVEPFPQPRNAEQQAQQQTTSESAKAPARRRRKPEPKVIPVDTTLEVRNTDLARWNQEYIATMHDLARQKRAKHAAAIAKENAKFWVLGAGSLDLVGQANTLLKGPLDMFSGAKLLETLTGVNLLGTGDKRSRETTDGGEEGRRKRSRGLEPSSDEQGRALQDDDGYVPIGIDEYTGIEQGREAPTPLDDRHLSSIFPWNQSAGSRRPTGHFTSASISGMGIMPGSLSRRGSRMRSASPLISRGMFGGEAVVTNESQQGLGSVQAGSGDIDMEEFEKYGPAAQVDTQTAAQSQWQRAVLDSESINFLGFVQAAIADEEKIRENAGQENENLQAVQGFVEFATLLPAERNSRIVAAQGFLHILTLGTKHLLDVQQDRPFEAITMRCV</sequence>
<feature type="region of interest" description="Disordered" evidence="3">
    <location>
        <begin position="439"/>
        <end position="483"/>
    </location>
</feature>
<dbReference type="Gene3D" id="1.10.10.580">
    <property type="entry name" value="Structural maintenance of chromosome 1. Chain E"/>
    <property type="match status" value="1"/>
</dbReference>
<dbReference type="GO" id="GO:0030892">
    <property type="term" value="C:mitotic cohesin complex"/>
    <property type="evidence" value="ECO:0007669"/>
    <property type="project" value="TreeGrafter"/>
</dbReference>
<dbReference type="Proteomes" id="UP000011761">
    <property type="component" value="Unassembled WGS sequence"/>
</dbReference>
<feature type="compositionally biased region" description="Low complexity" evidence="3">
    <location>
        <begin position="325"/>
        <end position="340"/>
    </location>
</feature>
<dbReference type="Pfam" id="PF04824">
    <property type="entry name" value="Rad21_Rec8"/>
    <property type="match status" value="1"/>
</dbReference>
<protein>
    <recommendedName>
        <fullName evidence="8">Rad21/Rec8-like protein N-terminal domain-containing protein</fullName>
    </recommendedName>
</protein>
<evidence type="ECO:0000256" key="2">
    <source>
        <dbReference type="ARBA" id="ARBA00023242"/>
    </source>
</evidence>
<feature type="region of interest" description="Disordered" evidence="3">
    <location>
        <begin position="315"/>
        <end position="351"/>
    </location>
</feature>
<proteinExistence type="predicted"/>
<feature type="domain" description="Rad21/Rec8-like protein C-terminal eukaryotic" evidence="4">
    <location>
        <begin position="653"/>
        <end position="697"/>
    </location>
</feature>
<dbReference type="GO" id="GO:0003682">
    <property type="term" value="F:chromatin binding"/>
    <property type="evidence" value="ECO:0007669"/>
    <property type="project" value="TreeGrafter"/>
</dbReference>
<feature type="compositionally biased region" description="Basic and acidic residues" evidence="3">
    <location>
        <begin position="442"/>
        <end position="457"/>
    </location>
</feature>
<dbReference type="CDD" id="cd21789">
    <property type="entry name" value="Rad21_Rec8_M_SpRec8p-like"/>
    <property type="match status" value="1"/>
</dbReference>
<dbReference type="InterPro" id="IPR039781">
    <property type="entry name" value="Rad21/Rec8-like"/>
</dbReference>
<gene>
    <name evidence="6" type="ORF">BAUCODRAFT_552473</name>
</gene>
<dbReference type="RefSeq" id="XP_007678383.1">
    <property type="nucleotide sequence ID" value="XM_007680193.1"/>
</dbReference>
<dbReference type="eggNOG" id="KOG1213">
    <property type="taxonomic scope" value="Eukaryota"/>
</dbReference>
<evidence type="ECO:0000256" key="1">
    <source>
        <dbReference type="ARBA" id="ARBA00004123"/>
    </source>
</evidence>
<organism evidence="6 7">
    <name type="scientific">Baudoinia panamericana (strain UAMH 10762)</name>
    <name type="common">Angels' share fungus</name>
    <name type="synonym">Baudoinia compniacensis (strain UAMH 10762)</name>
    <dbReference type="NCBI Taxonomy" id="717646"/>
    <lineage>
        <taxon>Eukaryota</taxon>
        <taxon>Fungi</taxon>
        <taxon>Dikarya</taxon>
        <taxon>Ascomycota</taxon>
        <taxon>Pezizomycotina</taxon>
        <taxon>Dothideomycetes</taxon>
        <taxon>Dothideomycetidae</taxon>
        <taxon>Mycosphaerellales</taxon>
        <taxon>Teratosphaeriaceae</taxon>
        <taxon>Baudoinia</taxon>
    </lineage>
</organism>
<dbReference type="OMA" id="QQCHYVL"/>
<evidence type="ECO:0008006" key="8">
    <source>
        <dbReference type="Google" id="ProtNLM"/>
    </source>
</evidence>
<dbReference type="GO" id="GO:0007064">
    <property type="term" value="P:mitotic sister chromatid cohesion"/>
    <property type="evidence" value="ECO:0007669"/>
    <property type="project" value="TreeGrafter"/>
</dbReference>
<dbReference type="GeneID" id="19115431"/>
<accession>M2N6B6</accession>
<evidence type="ECO:0000313" key="7">
    <source>
        <dbReference type="Proteomes" id="UP000011761"/>
    </source>
</evidence>
<feature type="domain" description="Rad21/Rec8-like protein N-terminal" evidence="5">
    <location>
        <begin position="36"/>
        <end position="135"/>
    </location>
</feature>
<evidence type="ECO:0000259" key="4">
    <source>
        <dbReference type="Pfam" id="PF04824"/>
    </source>
</evidence>
<dbReference type="KEGG" id="bcom:BAUCODRAFT_552473"/>
<dbReference type="EMBL" id="KB445558">
    <property type="protein sequence ID" value="EMC94579.1"/>
    <property type="molecule type" value="Genomic_DNA"/>
</dbReference>
<dbReference type="GO" id="GO:0005634">
    <property type="term" value="C:nucleus"/>
    <property type="evidence" value="ECO:0007669"/>
    <property type="project" value="UniProtKB-SubCell"/>
</dbReference>
<reference evidence="6 7" key="1">
    <citation type="journal article" date="2012" name="PLoS Pathog.">
        <title>Diverse lifestyles and strategies of plant pathogenesis encoded in the genomes of eighteen Dothideomycetes fungi.</title>
        <authorList>
            <person name="Ohm R.A."/>
            <person name="Feau N."/>
            <person name="Henrissat B."/>
            <person name="Schoch C.L."/>
            <person name="Horwitz B.A."/>
            <person name="Barry K.W."/>
            <person name="Condon B.J."/>
            <person name="Copeland A.C."/>
            <person name="Dhillon B."/>
            <person name="Glaser F."/>
            <person name="Hesse C.N."/>
            <person name="Kosti I."/>
            <person name="LaButti K."/>
            <person name="Lindquist E.A."/>
            <person name="Lucas S."/>
            <person name="Salamov A.A."/>
            <person name="Bradshaw R.E."/>
            <person name="Ciuffetti L."/>
            <person name="Hamelin R.C."/>
            <person name="Kema G.H.J."/>
            <person name="Lawrence C."/>
            <person name="Scott J.A."/>
            <person name="Spatafora J.W."/>
            <person name="Turgeon B.G."/>
            <person name="de Wit P.J.G.M."/>
            <person name="Zhong S."/>
            <person name="Goodwin S.B."/>
            <person name="Grigoriev I.V."/>
        </authorList>
    </citation>
    <scope>NUCLEOTIDE SEQUENCE [LARGE SCALE GENOMIC DNA]</scope>
    <source>
        <strain evidence="6 7">UAMH 10762</strain>
    </source>
</reference>
<evidence type="ECO:0000259" key="5">
    <source>
        <dbReference type="Pfam" id="PF04825"/>
    </source>
</evidence>
<feature type="region of interest" description="Disordered" evidence="3">
    <location>
        <begin position="258"/>
        <end position="280"/>
    </location>
</feature>
<feature type="compositionally biased region" description="Basic and acidic residues" evidence="3">
    <location>
        <begin position="263"/>
        <end position="274"/>
    </location>
</feature>
<dbReference type="PANTHER" id="PTHR12585:SF70">
    <property type="entry name" value="RAD21_REC8 N TERMINAL DOMAIN PROTEIN (AFU_ORTHOLOGUE AFUA_6G02900)"/>
    <property type="match status" value="1"/>
</dbReference>
<dbReference type="STRING" id="717646.M2N6B6"/>
<keyword evidence="2" id="KW-0539">Nucleus</keyword>
<dbReference type="OrthoDB" id="5427633at2759"/>
<dbReference type="InterPro" id="IPR006909">
    <property type="entry name" value="Rad21/Rec8_C_eu"/>
</dbReference>
<dbReference type="PANTHER" id="PTHR12585">
    <property type="entry name" value="SCC1 / RAD21 FAMILY MEMBER"/>
    <property type="match status" value="1"/>
</dbReference>
<name>M2N6B6_BAUPA</name>
<dbReference type="AlphaFoldDB" id="M2N6B6"/>
<dbReference type="InterPro" id="IPR023093">
    <property type="entry name" value="ScpA-like_C"/>
</dbReference>